<accession>A0A942SVD6</accession>
<evidence type="ECO:0000259" key="1">
    <source>
        <dbReference type="PROSITE" id="PS51186"/>
    </source>
</evidence>
<evidence type="ECO:0000313" key="4">
    <source>
        <dbReference type="Proteomes" id="UP000677265"/>
    </source>
</evidence>
<comment type="caution">
    <text evidence="2">The sequence shown here is derived from an EMBL/GenBank/DDBJ whole genome shotgun (WGS) entry which is preliminary data.</text>
</comment>
<gene>
    <name evidence="3" type="ORF">KHB02_000870</name>
    <name evidence="2" type="ORF">KHB02_03690</name>
</gene>
<dbReference type="EMBL" id="JAGYPE010000001">
    <property type="protein sequence ID" value="MBS4180491.1"/>
    <property type="molecule type" value="Genomic_DNA"/>
</dbReference>
<dbReference type="Pfam" id="PF00583">
    <property type="entry name" value="Acetyltransf_1"/>
    <property type="match status" value="1"/>
</dbReference>
<dbReference type="Gene3D" id="3.40.630.30">
    <property type="match status" value="1"/>
</dbReference>
<keyword evidence="4" id="KW-1185">Reference proteome</keyword>
<dbReference type="SUPFAM" id="SSF55729">
    <property type="entry name" value="Acyl-CoA N-acyltransferases (Nat)"/>
    <property type="match status" value="1"/>
</dbReference>
<dbReference type="PROSITE" id="PS51186">
    <property type="entry name" value="GNAT"/>
    <property type="match status" value="1"/>
</dbReference>
<proteinExistence type="predicted"/>
<dbReference type="CDD" id="cd04301">
    <property type="entry name" value="NAT_SF"/>
    <property type="match status" value="1"/>
</dbReference>
<dbReference type="RefSeq" id="WP_213140472.1">
    <property type="nucleotide sequence ID" value="NZ_JAGYPE020000001.1"/>
</dbReference>
<dbReference type="GO" id="GO:0016747">
    <property type="term" value="F:acyltransferase activity, transferring groups other than amino-acyl groups"/>
    <property type="evidence" value="ECO:0007669"/>
    <property type="project" value="InterPro"/>
</dbReference>
<dbReference type="EMBL" id="JAGYPE020000001">
    <property type="protein sequence ID" value="MCH6264077.1"/>
    <property type="molecule type" value="Genomic_DNA"/>
</dbReference>
<name>A0A942SVD6_9BACI</name>
<organism evidence="2">
    <name type="scientific">Neobacillus citreus</name>
    <dbReference type="NCBI Taxonomy" id="2833578"/>
    <lineage>
        <taxon>Bacteria</taxon>
        <taxon>Bacillati</taxon>
        <taxon>Bacillota</taxon>
        <taxon>Bacilli</taxon>
        <taxon>Bacillales</taxon>
        <taxon>Bacillaceae</taxon>
        <taxon>Neobacillus</taxon>
    </lineage>
</organism>
<sequence length="151" mass="17230">MIQIIDVKNLSTAKDLYNLQRSAYLVEARIVGFDDIPPLKESFEEFLNSGEFFLGFFEMGELAGAVSYEIEGKELTICRMVVDPKHFRKGIAKKLLNAVEDSDQNIQVFKVSTGKDNQPAKNLYQKNGFKLVMDMQVAPGFFISHFEKRRP</sequence>
<dbReference type="AlphaFoldDB" id="A0A942SVD6"/>
<dbReference type="Proteomes" id="UP000677265">
    <property type="component" value="Unassembled WGS sequence"/>
</dbReference>
<dbReference type="InterPro" id="IPR016181">
    <property type="entry name" value="Acyl_CoA_acyltransferase"/>
</dbReference>
<reference evidence="2" key="1">
    <citation type="submission" date="2021-05" db="EMBL/GenBank/DDBJ databases">
        <title>Novel Bacillus species.</title>
        <authorList>
            <person name="Liu G."/>
        </authorList>
    </citation>
    <scope>NUCLEOTIDE SEQUENCE</scope>
    <source>
        <strain evidence="2 4">FJAT-50051</strain>
    </source>
</reference>
<protein>
    <submittedName>
        <fullName evidence="2">GNAT family N-acetyltransferase</fullName>
    </submittedName>
</protein>
<evidence type="ECO:0000313" key="2">
    <source>
        <dbReference type="EMBL" id="MBS4180491.1"/>
    </source>
</evidence>
<feature type="domain" description="N-acetyltransferase" evidence="1">
    <location>
        <begin position="2"/>
        <end position="151"/>
    </location>
</feature>
<dbReference type="InterPro" id="IPR000182">
    <property type="entry name" value="GNAT_dom"/>
</dbReference>
<evidence type="ECO:0000313" key="3">
    <source>
        <dbReference type="EMBL" id="MCH6264077.1"/>
    </source>
</evidence>